<sequence>MALPKTPSKSPSASTTSHPPHQSPSFQAQPQHPPISILSSPFAQTYAHIHPLLLLALFALSFRALVNDPVSTLFGSLAPLALLQGVYVIVCLPAATGGGRSSSGGSGGGGGSSGKIGAKKRIGSAKVVPALLSVNLPLILGTPLLSICLILFGAPFTTNLPATVLCAAHMSLLAGTSLIYIHGTDGAVWQEIWGISRAIDTVWGATLGVGLGAWFGAVPIPLDCYTFIHVLPNIKTPPDRPGGGGRKESMLTSPPTHQPALLSVNLPLILGTPLLSICLILFGAPFTTNLPATVLCAAHMSLLAGTSLIYIHGTDGAVWQEIWGISRAIDTVWGATLGVGLGYVLGSLVGRTPLLYGKRIRFTASEEEEESVADGNGNGGRVDSKTEKK</sequence>
<dbReference type="EMBL" id="LGRN01000237">
    <property type="protein sequence ID" value="OJD14184.1"/>
    <property type="molecule type" value="Genomic_DNA"/>
</dbReference>
<dbReference type="AlphaFoldDB" id="A0A1J9PCB5"/>
<keyword evidence="6 9" id="KW-1133">Transmembrane helix</keyword>
<feature type="transmembrane region" description="Helical" evidence="9">
    <location>
        <begin position="72"/>
        <end position="95"/>
    </location>
</feature>
<dbReference type="Pfam" id="PF06699">
    <property type="entry name" value="PIG-F"/>
    <property type="match status" value="2"/>
</dbReference>
<gene>
    <name evidence="10" type="ORF">AJ78_05448</name>
</gene>
<dbReference type="GO" id="GO:0005789">
    <property type="term" value="C:endoplasmic reticulum membrane"/>
    <property type="evidence" value="ECO:0007669"/>
    <property type="project" value="UniProtKB-SubCell"/>
</dbReference>
<evidence type="ECO:0000313" key="10">
    <source>
        <dbReference type="EMBL" id="OJD14184.1"/>
    </source>
</evidence>
<name>A0A1J9PCB5_9EURO</name>
<dbReference type="UniPathway" id="UPA00196"/>
<evidence type="ECO:0000256" key="9">
    <source>
        <dbReference type="SAM" id="Phobius"/>
    </source>
</evidence>
<feature type="transmembrane region" description="Helical" evidence="9">
    <location>
        <begin position="160"/>
        <end position="181"/>
    </location>
</feature>
<keyword evidence="7 9" id="KW-0472">Membrane</keyword>
<feature type="transmembrane region" description="Helical" evidence="9">
    <location>
        <begin position="46"/>
        <end position="66"/>
    </location>
</feature>
<accession>A0A1J9PCB5</accession>
<dbReference type="STRING" id="1447872.A0A1J9PCB5"/>
<evidence type="ECO:0000256" key="7">
    <source>
        <dbReference type="ARBA" id="ARBA00023136"/>
    </source>
</evidence>
<dbReference type="VEuPathDB" id="FungiDB:AJ78_05448"/>
<dbReference type="InterPro" id="IPR009580">
    <property type="entry name" value="GPI_biosynthesis_protein_Pig-F"/>
</dbReference>
<dbReference type="OrthoDB" id="17366at2759"/>
<organism evidence="10 11">
    <name type="scientific">Emergomyces pasteurianus Ep9510</name>
    <dbReference type="NCBI Taxonomy" id="1447872"/>
    <lineage>
        <taxon>Eukaryota</taxon>
        <taxon>Fungi</taxon>
        <taxon>Dikarya</taxon>
        <taxon>Ascomycota</taxon>
        <taxon>Pezizomycotina</taxon>
        <taxon>Eurotiomycetes</taxon>
        <taxon>Eurotiomycetidae</taxon>
        <taxon>Onygenales</taxon>
        <taxon>Ajellomycetaceae</taxon>
        <taxon>Emergomyces</taxon>
    </lineage>
</organism>
<keyword evidence="5" id="KW-0256">Endoplasmic reticulum</keyword>
<evidence type="ECO:0000256" key="4">
    <source>
        <dbReference type="ARBA" id="ARBA00022692"/>
    </source>
</evidence>
<evidence type="ECO:0008006" key="12">
    <source>
        <dbReference type="Google" id="ProtNLM"/>
    </source>
</evidence>
<reference evidence="10 11" key="1">
    <citation type="submission" date="2015-07" db="EMBL/GenBank/DDBJ databases">
        <title>Emmonsia species relationships and genome sequence.</title>
        <authorList>
            <consortium name="The Broad Institute Genomics Platform"/>
            <person name="Cuomo C.A."/>
            <person name="Munoz J.F."/>
            <person name="Imamovic A."/>
            <person name="Priest M.E."/>
            <person name="Young S."/>
            <person name="Clay O.K."/>
            <person name="McEwen J.G."/>
        </authorList>
    </citation>
    <scope>NUCLEOTIDE SEQUENCE [LARGE SCALE GENOMIC DNA]</scope>
    <source>
        <strain evidence="10 11">UAMH 9510</strain>
    </source>
</reference>
<evidence type="ECO:0000256" key="1">
    <source>
        <dbReference type="ARBA" id="ARBA00004477"/>
    </source>
</evidence>
<keyword evidence="4 9" id="KW-0812">Transmembrane</keyword>
<evidence type="ECO:0000256" key="3">
    <source>
        <dbReference type="ARBA" id="ARBA00022502"/>
    </source>
</evidence>
<dbReference type="Proteomes" id="UP000182235">
    <property type="component" value="Unassembled WGS sequence"/>
</dbReference>
<comment type="caution">
    <text evidence="10">The sequence shown here is derived from an EMBL/GenBank/DDBJ whole genome shotgun (WGS) entry which is preliminary data.</text>
</comment>
<keyword evidence="11" id="KW-1185">Reference proteome</keyword>
<evidence type="ECO:0000313" key="11">
    <source>
        <dbReference type="Proteomes" id="UP000182235"/>
    </source>
</evidence>
<feature type="transmembrane region" description="Helical" evidence="9">
    <location>
        <begin position="127"/>
        <end position="154"/>
    </location>
</feature>
<feature type="transmembrane region" description="Helical" evidence="9">
    <location>
        <begin position="290"/>
        <end position="311"/>
    </location>
</feature>
<comment type="pathway">
    <text evidence="2">Glycolipid biosynthesis; glycosylphosphatidylinositol-anchor biosynthesis.</text>
</comment>
<feature type="region of interest" description="Disordered" evidence="8">
    <location>
        <begin position="365"/>
        <end position="389"/>
    </location>
</feature>
<proteinExistence type="predicted"/>
<dbReference type="GO" id="GO:0006506">
    <property type="term" value="P:GPI anchor biosynthetic process"/>
    <property type="evidence" value="ECO:0007669"/>
    <property type="project" value="UniProtKB-UniPathway"/>
</dbReference>
<keyword evidence="3" id="KW-0337">GPI-anchor biosynthesis</keyword>
<feature type="region of interest" description="Disordered" evidence="8">
    <location>
        <begin position="1"/>
        <end position="31"/>
    </location>
</feature>
<comment type="subcellular location">
    <subcellularLocation>
        <location evidence="1">Endoplasmic reticulum membrane</location>
        <topology evidence="1">Multi-pass membrane protein</topology>
    </subcellularLocation>
</comment>
<evidence type="ECO:0000256" key="5">
    <source>
        <dbReference type="ARBA" id="ARBA00022824"/>
    </source>
</evidence>
<evidence type="ECO:0000256" key="8">
    <source>
        <dbReference type="SAM" id="MobiDB-lite"/>
    </source>
</evidence>
<feature type="transmembrane region" description="Helical" evidence="9">
    <location>
        <begin position="260"/>
        <end position="283"/>
    </location>
</feature>
<feature type="transmembrane region" description="Helical" evidence="9">
    <location>
        <begin position="331"/>
        <end position="350"/>
    </location>
</feature>
<evidence type="ECO:0000256" key="6">
    <source>
        <dbReference type="ARBA" id="ARBA00022989"/>
    </source>
</evidence>
<feature type="compositionally biased region" description="Low complexity" evidence="8">
    <location>
        <begin position="1"/>
        <end position="30"/>
    </location>
</feature>
<protein>
    <recommendedName>
        <fullName evidence="12">Glycosylphosphatidylinositol anchor biosynthesis protein 11</fullName>
    </recommendedName>
</protein>
<evidence type="ECO:0000256" key="2">
    <source>
        <dbReference type="ARBA" id="ARBA00004687"/>
    </source>
</evidence>